<evidence type="ECO:0000256" key="8">
    <source>
        <dbReference type="HAMAP-Rule" id="MF_00377"/>
    </source>
</evidence>
<dbReference type="Gene3D" id="1.10.8.60">
    <property type="match status" value="1"/>
</dbReference>
<dbReference type="InterPro" id="IPR010921">
    <property type="entry name" value="Trp_repressor/repl_initiator"/>
</dbReference>
<name>A0A1F8F9E5_9BACT</name>
<dbReference type="InterPro" id="IPR038454">
    <property type="entry name" value="DnaA_N_sf"/>
</dbReference>
<dbReference type="Pfam" id="PF08299">
    <property type="entry name" value="Bac_DnaA_C"/>
    <property type="match status" value="1"/>
</dbReference>
<dbReference type="PANTHER" id="PTHR30050">
    <property type="entry name" value="CHROMOSOMAL REPLICATION INITIATOR PROTEIN DNAA"/>
    <property type="match status" value="1"/>
</dbReference>
<dbReference type="GO" id="GO:0005886">
    <property type="term" value="C:plasma membrane"/>
    <property type="evidence" value="ECO:0007669"/>
    <property type="project" value="TreeGrafter"/>
</dbReference>
<dbReference type="InterPro" id="IPR001957">
    <property type="entry name" value="Chromosome_initiator_DnaA"/>
</dbReference>
<dbReference type="GO" id="GO:0005524">
    <property type="term" value="F:ATP binding"/>
    <property type="evidence" value="ECO:0007669"/>
    <property type="project" value="UniProtKB-UniRule"/>
</dbReference>
<evidence type="ECO:0000256" key="10">
    <source>
        <dbReference type="RuleBase" id="RU000577"/>
    </source>
</evidence>
<dbReference type="Gene3D" id="3.40.50.300">
    <property type="entry name" value="P-loop containing nucleotide triphosphate hydrolases"/>
    <property type="match status" value="1"/>
</dbReference>
<dbReference type="GO" id="GO:0003688">
    <property type="term" value="F:DNA replication origin binding"/>
    <property type="evidence" value="ECO:0007669"/>
    <property type="project" value="UniProtKB-UniRule"/>
</dbReference>
<dbReference type="GO" id="GO:0005737">
    <property type="term" value="C:cytoplasm"/>
    <property type="evidence" value="ECO:0007669"/>
    <property type="project" value="UniProtKB-SubCell"/>
</dbReference>
<dbReference type="InterPro" id="IPR013159">
    <property type="entry name" value="DnaA_C"/>
</dbReference>
<comment type="subcellular location">
    <subcellularLocation>
        <location evidence="8">Cytoplasm</location>
    </subcellularLocation>
</comment>
<comment type="caution">
    <text evidence="14">The sequence shown here is derived from an EMBL/GenBank/DDBJ whole genome shotgun (WGS) entry which is preliminary data.</text>
</comment>
<dbReference type="GO" id="GO:0006270">
    <property type="term" value="P:DNA replication initiation"/>
    <property type="evidence" value="ECO:0007669"/>
    <property type="project" value="UniProtKB-UniRule"/>
</dbReference>
<comment type="domain">
    <text evidence="8">Domain I is involved in oligomerization and binding regulators, domain II is flexibile and of varying length in different bacteria, domain III forms the AAA+ region, while domain IV binds dsDNA.</text>
</comment>
<dbReference type="InterPro" id="IPR013317">
    <property type="entry name" value="DnaA_dom"/>
</dbReference>
<dbReference type="InterPro" id="IPR018312">
    <property type="entry name" value="Chromosome_initiator_DnaA_CS"/>
</dbReference>
<dbReference type="PANTHER" id="PTHR30050:SF2">
    <property type="entry name" value="CHROMOSOMAL REPLICATION INITIATOR PROTEIN DNAA"/>
    <property type="match status" value="1"/>
</dbReference>
<dbReference type="InterPro" id="IPR003593">
    <property type="entry name" value="AAA+_ATPase"/>
</dbReference>
<feature type="binding site" evidence="8">
    <location>
        <position position="165"/>
    </location>
    <ligand>
        <name>ATP</name>
        <dbReference type="ChEBI" id="CHEBI:30616"/>
    </ligand>
</feature>
<keyword evidence="5 8" id="KW-0067">ATP-binding</keyword>
<keyword evidence="4 8" id="KW-0547">Nucleotide-binding</keyword>
<feature type="binding site" evidence="8">
    <location>
        <position position="166"/>
    </location>
    <ligand>
        <name>ATP</name>
        <dbReference type="ChEBI" id="CHEBI:30616"/>
    </ligand>
</feature>
<evidence type="ECO:0000256" key="4">
    <source>
        <dbReference type="ARBA" id="ARBA00022741"/>
    </source>
</evidence>
<evidence type="ECO:0000259" key="13">
    <source>
        <dbReference type="SMART" id="SM00760"/>
    </source>
</evidence>
<accession>A0A1F8F9E5</accession>
<dbReference type="Gene3D" id="1.10.1750.10">
    <property type="match status" value="1"/>
</dbReference>
<dbReference type="SMART" id="SM00382">
    <property type="entry name" value="AAA"/>
    <property type="match status" value="1"/>
</dbReference>
<feature type="region of interest" description="Domain III, AAA+ region" evidence="8">
    <location>
        <begin position="119"/>
        <end position="335"/>
    </location>
</feature>
<dbReference type="Gene3D" id="3.30.300.180">
    <property type="match status" value="1"/>
</dbReference>
<evidence type="ECO:0000313" key="14">
    <source>
        <dbReference type="EMBL" id="OGN09765.1"/>
    </source>
</evidence>
<dbReference type="InterPro" id="IPR020591">
    <property type="entry name" value="Chromosome_initiator_DnaA-like"/>
</dbReference>
<feature type="domain" description="Chromosomal replication initiator DnaA C-terminal" evidence="13">
    <location>
        <begin position="363"/>
        <end position="432"/>
    </location>
</feature>
<dbReference type="InterPro" id="IPR024633">
    <property type="entry name" value="DnaA_N_dom"/>
</dbReference>
<dbReference type="FunFam" id="3.40.50.300:FF:000668">
    <property type="entry name" value="Chromosomal replication initiator protein DnaA"/>
    <property type="match status" value="1"/>
</dbReference>
<comment type="similarity">
    <text evidence="1 8 11">Belongs to the DnaA family.</text>
</comment>
<gene>
    <name evidence="8" type="primary">dnaA</name>
    <name evidence="14" type="ORF">A3J46_06655</name>
</gene>
<dbReference type="GO" id="GO:0006275">
    <property type="term" value="P:regulation of DNA replication"/>
    <property type="evidence" value="ECO:0007669"/>
    <property type="project" value="UniProtKB-UniRule"/>
</dbReference>
<feature type="domain" description="AAA+ ATPase" evidence="12">
    <location>
        <begin position="152"/>
        <end position="284"/>
    </location>
</feature>
<feature type="region of interest" description="Domain I, interacts with DnaA modulators" evidence="8">
    <location>
        <begin position="1"/>
        <end position="89"/>
    </location>
</feature>
<dbReference type="EMBL" id="MGJP01000027">
    <property type="protein sequence ID" value="OGN09765.1"/>
    <property type="molecule type" value="Genomic_DNA"/>
</dbReference>
<reference evidence="14 15" key="1">
    <citation type="journal article" date="2016" name="Nat. Commun.">
        <title>Thousands of microbial genomes shed light on interconnected biogeochemical processes in an aquifer system.</title>
        <authorList>
            <person name="Anantharaman K."/>
            <person name="Brown C.T."/>
            <person name="Hug L.A."/>
            <person name="Sharon I."/>
            <person name="Castelle C.J."/>
            <person name="Probst A.J."/>
            <person name="Thomas B.C."/>
            <person name="Singh A."/>
            <person name="Wilkins M.J."/>
            <person name="Karaoz U."/>
            <person name="Brodie E.L."/>
            <person name="Williams K.H."/>
            <person name="Hubbard S.S."/>
            <person name="Banfield J.F."/>
        </authorList>
    </citation>
    <scope>NUCLEOTIDE SEQUENCE [LARGE SCALE GENOMIC DNA]</scope>
</reference>
<sequence length="460" mass="52359">MPVENAQLWKLVLSDMESSLSRANFTTWFKNTSIISSNNDSIFVSVPNGFAKEWLENKFNKQILQKIREVAPHVRDVRYVIGDGVQIKPSLLQQRNDIAMIPDRMLEDKQENDVDKITNLNKRYTFDSFVVGSNNELAHAASVAIVKNPGRSYNPLFLYGGVGLGKTHLLQATGNELSQVNPSKKILYMSAEKMTANIVEAIKNRTIEDLKQHYAKLDVLIVDDVQFMAGKEKTQEIFFSTFNELYEKNKQIILSSDRAPKAIPALEKRIMSRFEGGMIADIGSPDHETRLAILKTKAKEKNFDIDNESLSYIASNIQKNIRELEGALNRIIAFSQIYNKTPSLNEIKKLLATYLSTPFRKTTVQAIIKCVSDFYGIPLVDITKKGRKKEIVKPRQIAMFLLREEMKLSFPEIGSKVGGRDHSTVIHAYNKIKKEEDQNETTKQELTLIKERLYQSFESA</sequence>
<dbReference type="Pfam" id="PF00308">
    <property type="entry name" value="Bac_DnaA"/>
    <property type="match status" value="1"/>
</dbReference>
<dbReference type="InterPro" id="IPR027417">
    <property type="entry name" value="P-loop_NTPase"/>
</dbReference>
<feature type="region of interest" description="Domain IV, binds dsDNA" evidence="8">
    <location>
        <begin position="336"/>
        <end position="460"/>
    </location>
</feature>
<keyword evidence="3 8" id="KW-0235">DNA replication</keyword>
<evidence type="ECO:0000313" key="15">
    <source>
        <dbReference type="Proteomes" id="UP000177167"/>
    </source>
</evidence>
<evidence type="ECO:0000256" key="3">
    <source>
        <dbReference type="ARBA" id="ARBA00022705"/>
    </source>
</evidence>
<dbReference type="Proteomes" id="UP000177167">
    <property type="component" value="Unassembled WGS sequence"/>
</dbReference>
<dbReference type="AlphaFoldDB" id="A0A1F8F9E5"/>
<comment type="subunit">
    <text evidence="8">Oligomerizes as a right-handed, spiral filament on DNA at oriC.</text>
</comment>
<evidence type="ECO:0000259" key="12">
    <source>
        <dbReference type="SMART" id="SM00382"/>
    </source>
</evidence>
<dbReference type="HAMAP" id="MF_00377">
    <property type="entry name" value="DnaA_bact"/>
    <property type="match status" value="1"/>
</dbReference>
<keyword evidence="6 8" id="KW-0446">Lipid-binding</keyword>
<evidence type="ECO:0000256" key="11">
    <source>
        <dbReference type="RuleBase" id="RU004227"/>
    </source>
</evidence>
<dbReference type="SUPFAM" id="SSF48295">
    <property type="entry name" value="TrpR-like"/>
    <property type="match status" value="1"/>
</dbReference>
<feature type="binding site" evidence="8">
    <location>
        <position position="167"/>
    </location>
    <ligand>
        <name>ATP</name>
        <dbReference type="ChEBI" id="CHEBI:30616"/>
    </ligand>
</feature>
<dbReference type="NCBIfam" id="TIGR00362">
    <property type="entry name" value="DnaA"/>
    <property type="match status" value="1"/>
</dbReference>
<dbReference type="CDD" id="cd00009">
    <property type="entry name" value="AAA"/>
    <property type="match status" value="1"/>
</dbReference>
<organism evidence="14 15">
    <name type="scientific">Candidatus Yanofskybacteria bacterium RIFCSPHIGHO2_02_FULL_41_11</name>
    <dbReference type="NCBI Taxonomy" id="1802675"/>
    <lineage>
        <taxon>Bacteria</taxon>
        <taxon>Candidatus Yanofskyibacteriota</taxon>
    </lineage>
</organism>
<feature type="binding site" evidence="8">
    <location>
        <position position="163"/>
    </location>
    <ligand>
        <name>ATP</name>
        <dbReference type="ChEBI" id="CHEBI:30616"/>
    </ligand>
</feature>
<protein>
    <recommendedName>
        <fullName evidence="8 9">Chromosomal replication initiator protein DnaA</fullName>
    </recommendedName>
</protein>
<keyword evidence="7 8" id="KW-0238">DNA-binding</keyword>
<dbReference type="SMART" id="SM00760">
    <property type="entry name" value="Bac_DnaA_C"/>
    <property type="match status" value="1"/>
</dbReference>
<evidence type="ECO:0000256" key="2">
    <source>
        <dbReference type="ARBA" id="ARBA00022490"/>
    </source>
</evidence>
<proteinExistence type="inferred from homology"/>
<keyword evidence="2 8" id="KW-0963">Cytoplasm</keyword>
<dbReference type="PROSITE" id="PS01008">
    <property type="entry name" value="DNAA"/>
    <property type="match status" value="1"/>
</dbReference>
<evidence type="ECO:0000256" key="5">
    <source>
        <dbReference type="ARBA" id="ARBA00022840"/>
    </source>
</evidence>
<dbReference type="GO" id="GO:0008289">
    <property type="term" value="F:lipid binding"/>
    <property type="evidence" value="ECO:0007669"/>
    <property type="project" value="UniProtKB-KW"/>
</dbReference>
<comment type="function">
    <text evidence="8 10">Plays an essential role in the initiation and regulation of chromosomal replication. ATP-DnaA binds to the origin of replication (oriC) to initiate formation of the DNA replication initiation complex once per cell cycle. Binds the DnaA box (a 9 base pair repeat at the origin) and separates the double-stranded (ds)DNA. Forms a right-handed helical filament on oriC DNA; dsDNA binds to the exterior of the filament while single-stranded (ss)DNA is stabiized in the filament's interior. The ATP-DnaA-oriC complex binds and stabilizes one strand of the AT-rich DNA unwinding element (DUE), permitting loading of DNA polymerase. After initiation quickly degrades to an ADP-DnaA complex that is not apt for DNA replication. Binds acidic phospholipids.</text>
</comment>
<evidence type="ECO:0000256" key="7">
    <source>
        <dbReference type="ARBA" id="ARBA00023125"/>
    </source>
</evidence>
<evidence type="ECO:0000256" key="9">
    <source>
        <dbReference type="NCBIfam" id="TIGR00362"/>
    </source>
</evidence>
<dbReference type="Pfam" id="PF11638">
    <property type="entry name" value="DnaA_N"/>
    <property type="match status" value="1"/>
</dbReference>
<evidence type="ECO:0000256" key="1">
    <source>
        <dbReference type="ARBA" id="ARBA00006583"/>
    </source>
</evidence>
<comment type="caution">
    <text evidence="8">Lacks conserved residue(s) required for the propagation of feature annotation.</text>
</comment>
<dbReference type="CDD" id="cd06571">
    <property type="entry name" value="Bac_DnaA_C"/>
    <property type="match status" value="1"/>
</dbReference>
<dbReference type="PRINTS" id="PR00051">
    <property type="entry name" value="DNAA"/>
</dbReference>
<evidence type="ECO:0000256" key="6">
    <source>
        <dbReference type="ARBA" id="ARBA00023121"/>
    </source>
</evidence>
<dbReference type="SUPFAM" id="SSF52540">
    <property type="entry name" value="P-loop containing nucleoside triphosphate hydrolases"/>
    <property type="match status" value="1"/>
</dbReference>